<dbReference type="Gene3D" id="3.40.50.10400">
    <property type="entry name" value="Hypothetical protein PA1492"/>
    <property type="match status" value="1"/>
</dbReference>
<reference evidence="1 2" key="1">
    <citation type="submission" date="2020-07" db="EMBL/GenBank/DDBJ databases">
        <authorList>
            <person name="Bortz R.L."/>
            <person name="Bai C."/>
            <person name="Brody A."/>
            <person name="Douse D."/>
            <person name="Feder N.M."/>
            <person name="Fischer E."/>
            <person name="Kim I."/>
            <person name="Kornbau S."/>
            <person name="Malek C.E."/>
            <person name="Menendez J.A."/>
            <person name="Moore R.J."/>
            <person name="Pinkovsky V.I."/>
            <person name="Raghavan D."/>
            <person name="Reznik A.S."/>
            <person name="Sciarra A.R."/>
            <person name="Starinsky S.F."/>
            <person name="Vaughan O."/>
            <person name="Walker S.E."/>
            <person name="Wiemann J."/>
            <person name="Butela K.A."/>
            <person name="Garlena R.A."/>
            <person name="Russell D.A."/>
            <person name="Pope W.H."/>
            <person name="Jacobs-Sera D."/>
            <person name="Hatfull G.F."/>
        </authorList>
    </citation>
    <scope>NUCLEOTIDE SEQUENCE [LARGE SCALE GENOMIC DNA]</scope>
</reference>
<dbReference type="Proteomes" id="UP000516645">
    <property type="component" value="Segment"/>
</dbReference>
<evidence type="ECO:0000313" key="1">
    <source>
        <dbReference type="EMBL" id="QOC56010.1"/>
    </source>
</evidence>
<proteinExistence type="predicted"/>
<keyword evidence="2" id="KW-1185">Reference proteome</keyword>
<organism evidence="1 2">
    <name type="scientific">Gordonia phage Clown</name>
    <dbReference type="NCBI Taxonomy" id="2759393"/>
    <lineage>
        <taxon>Viruses</taxon>
        <taxon>Duplodnaviria</taxon>
        <taxon>Heunggongvirae</taxon>
        <taxon>Uroviricota</taxon>
        <taxon>Caudoviricetes</taxon>
        <taxon>Stackebrandtviridae</taxon>
        <taxon>Frickvirinae</taxon>
        <taxon>Clownvirus</taxon>
        <taxon>Clownvirus clown</taxon>
    </lineage>
</organism>
<name>A0A7L7SIQ9_9CAUD</name>
<protein>
    <submittedName>
        <fullName evidence="1">Nucleoside deoxyribosyltransferase</fullName>
    </submittedName>
</protein>
<dbReference type="InterPro" id="IPR025518">
    <property type="entry name" value="DUF4406"/>
</dbReference>
<sequence length="67" mass="7283">MTIHYLAGPMTGYPEFNYPAFTAAAENLRAQGLTVVSPHELHDGDTGRSWEFYVRAGLRALLADGAS</sequence>
<accession>A0A7L7SIQ9</accession>
<dbReference type="EMBL" id="MT771343">
    <property type="protein sequence ID" value="QOC56010.1"/>
    <property type="molecule type" value="Genomic_DNA"/>
</dbReference>
<keyword evidence="1" id="KW-0808">Transferase</keyword>
<dbReference type="GO" id="GO:0016740">
    <property type="term" value="F:transferase activity"/>
    <property type="evidence" value="ECO:0007669"/>
    <property type="project" value="UniProtKB-KW"/>
</dbReference>
<evidence type="ECO:0000313" key="2">
    <source>
        <dbReference type="Proteomes" id="UP000516645"/>
    </source>
</evidence>
<dbReference type="Pfam" id="PF14359">
    <property type="entry name" value="DUF4406"/>
    <property type="match status" value="1"/>
</dbReference>
<dbReference type="SUPFAM" id="SSF52309">
    <property type="entry name" value="N-(deoxy)ribosyltransferase-like"/>
    <property type="match status" value="1"/>
</dbReference>
<dbReference type="KEGG" id="vg:65128342"/>
<dbReference type="RefSeq" id="YP_010110052.1">
    <property type="nucleotide sequence ID" value="NC_055867.1"/>
</dbReference>
<dbReference type="GeneID" id="65128342"/>
<gene>
    <name evidence="1" type="primary">12</name>
    <name evidence="1" type="ORF">SEA_CLOWN_12</name>
</gene>